<protein>
    <recommendedName>
        <fullName evidence="3">starch synthase</fullName>
        <ecNumber evidence="3">2.4.1.21</ecNumber>
    </recommendedName>
</protein>
<feature type="domain" description="Starch synthase catalytic" evidence="7">
    <location>
        <begin position="112"/>
        <end position="335"/>
    </location>
</feature>
<keyword evidence="5" id="KW-0808">Transferase</keyword>
<name>A0AAP0I994_9MAGN</name>
<reference evidence="8 9" key="1">
    <citation type="submission" date="2024-01" db="EMBL/GenBank/DDBJ databases">
        <title>Genome assemblies of Stephania.</title>
        <authorList>
            <person name="Yang L."/>
        </authorList>
    </citation>
    <scope>NUCLEOTIDE SEQUENCE [LARGE SCALE GENOMIC DNA]</scope>
    <source>
        <strain evidence="8">JXDWG</strain>
        <tissue evidence="8">Leaf</tissue>
    </source>
</reference>
<evidence type="ECO:0000256" key="3">
    <source>
        <dbReference type="ARBA" id="ARBA00012588"/>
    </source>
</evidence>
<dbReference type="EMBL" id="JBBNAG010000008">
    <property type="protein sequence ID" value="KAK9110928.1"/>
    <property type="molecule type" value="Genomic_DNA"/>
</dbReference>
<evidence type="ECO:0000256" key="6">
    <source>
        <dbReference type="ARBA" id="ARBA00022922"/>
    </source>
</evidence>
<evidence type="ECO:0000313" key="8">
    <source>
        <dbReference type="EMBL" id="KAK9110928.1"/>
    </source>
</evidence>
<keyword evidence="6" id="KW-0750">Starch biosynthesis</keyword>
<dbReference type="GO" id="GO:0009011">
    <property type="term" value="F:alpha-1,4-glucan glucosyltransferase (ADP-glucose donor) activity"/>
    <property type="evidence" value="ECO:0007669"/>
    <property type="project" value="UniProtKB-EC"/>
</dbReference>
<evidence type="ECO:0000313" key="9">
    <source>
        <dbReference type="Proteomes" id="UP001419268"/>
    </source>
</evidence>
<dbReference type="EC" id="2.4.1.21" evidence="3"/>
<dbReference type="Proteomes" id="UP001419268">
    <property type="component" value="Unassembled WGS sequence"/>
</dbReference>
<accession>A0AAP0I994</accession>
<dbReference type="Gene3D" id="3.40.50.2000">
    <property type="entry name" value="Glycogen Phosphorylase B"/>
    <property type="match status" value="2"/>
</dbReference>
<comment type="pathway">
    <text evidence="2">Glycan biosynthesis; starch biosynthesis.</text>
</comment>
<evidence type="ECO:0000256" key="1">
    <source>
        <dbReference type="ARBA" id="ARBA00001478"/>
    </source>
</evidence>
<dbReference type="GO" id="GO:0019252">
    <property type="term" value="P:starch biosynthetic process"/>
    <property type="evidence" value="ECO:0007669"/>
    <property type="project" value="UniProtKB-KW"/>
</dbReference>
<keyword evidence="9" id="KW-1185">Reference proteome</keyword>
<dbReference type="PANTHER" id="PTHR46083">
    <property type="match status" value="1"/>
</dbReference>
<dbReference type="SUPFAM" id="SSF53756">
    <property type="entry name" value="UDP-Glycosyltransferase/glycogen phosphorylase"/>
    <property type="match status" value="1"/>
</dbReference>
<evidence type="ECO:0000259" key="7">
    <source>
        <dbReference type="Pfam" id="PF08323"/>
    </source>
</evidence>
<dbReference type="AlphaFoldDB" id="A0AAP0I994"/>
<comment type="caution">
    <text evidence="8">The sequence shown here is derived from an EMBL/GenBank/DDBJ whole genome shotgun (WGS) entry which is preliminary data.</text>
</comment>
<organism evidence="8 9">
    <name type="scientific">Stephania cephalantha</name>
    <dbReference type="NCBI Taxonomy" id="152367"/>
    <lineage>
        <taxon>Eukaryota</taxon>
        <taxon>Viridiplantae</taxon>
        <taxon>Streptophyta</taxon>
        <taxon>Embryophyta</taxon>
        <taxon>Tracheophyta</taxon>
        <taxon>Spermatophyta</taxon>
        <taxon>Magnoliopsida</taxon>
        <taxon>Ranunculales</taxon>
        <taxon>Menispermaceae</taxon>
        <taxon>Menispermoideae</taxon>
        <taxon>Cissampelideae</taxon>
        <taxon>Stephania</taxon>
    </lineage>
</organism>
<dbReference type="PANTHER" id="PTHR46083:SF3">
    <property type="entry name" value="UDP-GLYCOSYLTRANSFERASE SUPERFAMILY PROTEIN"/>
    <property type="match status" value="1"/>
</dbReference>
<evidence type="ECO:0000256" key="5">
    <source>
        <dbReference type="ARBA" id="ARBA00022679"/>
    </source>
</evidence>
<comment type="catalytic activity">
    <reaction evidence="1">
        <text>[(1-&gt;4)-alpha-D-glucosyl](n) + ADP-alpha-D-glucose = [(1-&gt;4)-alpha-D-glucosyl](n+1) + ADP + H(+)</text>
        <dbReference type="Rhea" id="RHEA:18189"/>
        <dbReference type="Rhea" id="RHEA-COMP:9584"/>
        <dbReference type="Rhea" id="RHEA-COMP:9587"/>
        <dbReference type="ChEBI" id="CHEBI:15378"/>
        <dbReference type="ChEBI" id="CHEBI:15444"/>
        <dbReference type="ChEBI" id="CHEBI:57498"/>
        <dbReference type="ChEBI" id="CHEBI:456216"/>
        <dbReference type="EC" id="2.4.1.21"/>
    </reaction>
</comment>
<gene>
    <name evidence="8" type="ORF">Scep_018447</name>
</gene>
<evidence type="ECO:0000256" key="4">
    <source>
        <dbReference type="ARBA" id="ARBA00022676"/>
    </source>
</evidence>
<keyword evidence="4" id="KW-0328">Glycosyltransferase</keyword>
<evidence type="ECO:0000256" key="2">
    <source>
        <dbReference type="ARBA" id="ARBA00004727"/>
    </source>
</evidence>
<dbReference type="InterPro" id="IPR013534">
    <property type="entry name" value="Starch_synth_cat_dom"/>
</dbReference>
<proteinExistence type="predicted"/>
<sequence length="589" mass="65797">MAIEELKKTQLEKQLLLDRLEHLEVEQQDTARKGPMSEFSNPSVCSELLLRIDSMVLTGIIDVKEASDFRNLLVQNKVSTGDVFSKIPEKSDIELLAEIRHFLHRSKRNSFHIVHICAEMAPVASVGPLASYITGLSSALQKKGDLVEVILPKYGSLNLDEVKGLRKIDAEFFSYFNGHWHGNRVWIGVVCDVGVTFIEPLQYSFFSREMIYGYPDDFERFTYFSRASLDYILKSGKQPDVLHIHNWETAVIGPLFWDIYVNKGLESTRILFSCHEFSSQCLEHPDKLALCGLDPSRLHRHDRLQDNTKKHLVNILKGGVVYSNEVVIMSSIHSKGKIIRSLSHGLEPTLAIHKEKILVAPYGFDGSVWNPSTDKFLPANYSADDLRGKAICKVALQQRLGLSGQASAVVVGCICAEISVIDLENLKAAVRLANRKGAQFVCMGTSNLPSLNAALESFQKEIKGDSVRFIDAHDEALSHLVLAGSDIMFCTSFDDPTMQIPFKAIKYGSAPVAVNLSKDGFRDPDFETTWASQNILSAFGNMSLSQAIDQIRKTSDWKLKMRDGMAKDFSWDGECLDVHLDAYASIKSS</sequence>
<dbReference type="Pfam" id="PF08323">
    <property type="entry name" value="Glyco_transf_5"/>
    <property type="match status" value="1"/>
</dbReference>